<reference evidence="1" key="1">
    <citation type="submission" date="2020-11" db="EMBL/GenBank/DDBJ databases">
        <authorList>
            <consortium name="DOE Joint Genome Institute"/>
            <person name="Ahrendt S."/>
            <person name="Riley R."/>
            <person name="Andreopoulos W."/>
            <person name="Labutti K."/>
            <person name="Pangilinan J."/>
            <person name="Ruiz-Duenas F.J."/>
            <person name="Barrasa J.M."/>
            <person name="Sanchez-Garcia M."/>
            <person name="Camarero S."/>
            <person name="Miyauchi S."/>
            <person name="Serrano A."/>
            <person name="Linde D."/>
            <person name="Babiker R."/>
            <person name="Drula E."/>
            <person name="Ayuso-Fernandez I."/>
            <person name="Pacheco R."/>
            <person name="Padilla G."/>
            <person name="Ferreira P."/>
            <person name="Barriuso J."/>
            <person name="Kellner H."/>
            <person name="Castanera R."/>
            <person name="Alfaro M."/>
            <person name="Ramirez L."/>
            <person name="Pisabarro A.G."/>
            <person name="Kuo A."/>
            <person name="Tritt A."/>
            <person name="Lipzen A."/>
            <person name="He G."/>
            <person name="Yan M."/>
            <person name="Ng V."/>
            <person name="Cullen D."/>
            <person name="Martin F."/>
            <person name="Rosso M.-N."/>
            <person name="Henrissat B."/>
            <person name="Hibbett D."/>
            <person name="Martinez A.T."/>
            <person name="Grigoriev I.V."/>
        </authorList>
    </citation>
    <scope>NUCLEOTIDE SEQUENCE</scope>
    <source>
        <strain evidence="1">ATCC 90797</strain>
    </source>
</reference>
<proteinExistence type="predicted"/>
<evidence type="ECO:0000313" key="1">
    <source>
        <dbReference type="EMBL" id="KAF9499482.1"/>
    </source>
</evidence>
<dbReference type="Proteomes" id="UP000807025">
    <property type="component" value="Unassembled WGS sequence"/>
</dbReference>
<name>A0A9P6A3R4_PLEER</name>
<keyword evidence="2" id="KW-1185">Reference proteome</keyword>
<organism evidence="1 2">
    <name type="scientific">Pleurotus eryngii</name>
    <name type="common">Boletus of the steppes</name>
    <dbReference type="NCBI Taxonomy" id="5323"/>
    <lineage>
        <taxon>Eukaryota</taxon>
        <taxon>Fungi</taxon>
        <taxon>Dikarya</taxon>
        <taxon>Basidiomycota</taxon>
        <taxon>Agaricomycotina</taxon>
        <taxon>Agaricomycetes</taxon>
        <taxon>Agaricomycetidae</taxon>
        <taxon>Agaricales</taxon>
        <taxon>Pleurotineae</taxon>
        <taxon>Pleurotaceae</taxon>
        <taxon>Pleurotus</taxon>
    </lineage>
</organism>
<dbReference type="EMBL" id="MU154531">
    <property type="protein sequence ID" value="KAF9499482.1"/>
    <property type="molecule type" value="Genomic_DNA"/>
</dbReference>
<protein>
    <submittedName>
        <fullName evidence="1">Uncharacterized protein</fullName>
    </submittedName>
</protein>
<dbReference type="AlphaFoldDB" id="A0A9P6A3R4"/>
<evidence type="ECO:0000313" key="2">
    <source>
        <dbReference type="Proteomes" id="UP000807025"/>
    </source>
</evidence>
<accession>A0A9P6A3R4</accession>
<gene>
    <name evidence="1" type="ORF">BDN71DRAFT_1441579</name>
</gene>
<comment type="caution">
    <text evidence="1">The sequence shown here is derived from an EMBL/GenBank/DDBJ whole genome shotgun (WGS) entry which is preliminary data.</text>
</comment>
<sequence>MWGTSWSRNARLLSAIAPCHPVNTRNRHGVFERREINHYPAYHSSRYFFGEASNAARDSVSAQDADQPLIAEVEHDESLVLADRLGLLSILSPLLPYAKKFQDVPLSPPLVKTASPIIDRKTRDVEVAFFFDELLTDILLIGLLYCV</sequence>